<dbReference type="AlphaFoldDB" id="A0A0Q0U2L8"/>
<keyword evidence="4" id="KW-0540">Nuclease</keyword>
<dbReference type="InterPro" id="IPR036397">
    <property type="entry name" value="RNaseH_sf"/>
</dbReference>
<dbReference type="RefSeq" id="WP_029509089.1">
    <property type="nucleotide sequence ID" value="NZ_CALTUT010000001.1"/>
</dbReference>
<dbReference type="InterPro" id="IPR013520">
    <property type="entry name" value="Ribonucl_H"/>
</dbReference>
<evidence type="ECO:0000259" key="8">
    <source>
        <dbReference type="SMART" id="SM00479"/>
    </source>
</evidence>
<protein>
    <recommendedName>
        <fullName evidence="7">DNA polymerase III polC-type</fullName>
    </recommendedName>
</protein>
<keyword evidence="6" id="KW-0239">DNA-directed DNA polymerase</keyword>
<evidence type="ECO:0000313" key="10">
    <source>
        <dbReference type="EMBL" id="QEA43377.1"/>
    </source>
</evidence>
<dbReference type="GeneID" id="66530759"/>
<name>A0A0Q0U2L8_LEULA</name>
<evidence type="ECO:0000256" key="2">
    <source>
        <dbReference type="ARBA" id="ARBA00022695"/>
    </source>
</evidence>
<keyword evidence="3" id="KW-0235">DNA replication</keyword>
<organism evidence="9 12">
    <name type="scientific">Leuconostoc lactis</name>
    <dbReference type="NCBI Taxonomy" id="1246"/>
    <lineage>
        <taxon>Bacteria</taxon>
        <taxon>Bacillati</taxon>
        <taxon>Bacillota</taxon>
        <taxon>Bacilli</taxon>
        <taxon>Lactobacillales</taxon>
        <taxon>Lactobacillaceae</taxon>
        <taxon>Leuconostoc</taxon>
    </lineage>
</organism>
<dbReference type="GO" id="GO:0003677">
    <property type="term" value="F:DNA binding"/>
    <property type="evidence" value="ECO:0007669"/>
    <property type="project" value="InterPro"/>
</dbReference>
<evidence type="ECO:0000256" key="1">
    <source>
        <dbReference type="ARBA" id="ARBA00022679"/>
    </source>
</evidence>
<keyword evidence="11" id="KW-1185">Reference proteome</keyword>
<feature type="domain" description="Exonuclease" evidence="8">
    <location>
        <begin position="2"/>
        <end position="167"/>
    </location>
</feature>
<dbReference type="GO" id="GO:0008408">
    <property type="term" value="F:3'-5' exonuclease activity"/>
    <property type="evidence" value="ECO:0007669"/>
    <property type="project" value="TreeGrafter"/>
</dbReference>
<gene>
    <name evidence="10" type="ORF">FGL83_01040</name>
    <name evidence="9" type="ORF">GQS40_03785</name>
</gene>
<dbReference type="OrthoDB" id="9803913at2"/>
<proteinExistence type="predicted"/>
<keyword evidence="5 9" id="KW-0378">Hydrolase</keyword>
<accession>A0A0Q0U2L8</accession>
<dbReference type="GO" id="GO:0006260">
    <property type="term" value="P:DNA replication"/>
    <property type="evidence" value="ECO:0007669"/>
    <property type="project" value="UniProtKB-KW"/>
</dbReference>
<keyword evidence="2" id="KW-0548">Nucleotidyltransferase</keyword>
<dbReference type="CDD" id="cd06130">
    <property type="entry name" value="DNA_pol_III_epsilon_like"/>
    <property type="match status" value="1"/>
</dbReference>
<dbReference type="KEGG" id="llf:BCR17_01645"/>
<dbReference type="EMBL" id="WSZI01000013">
    <property type="protein sequence ID" value="MWN20794.1"/>
    <property type="molecule type" value="Genomic_DNA"/>
</dbReference>
<dbReference type="GO" id="GO:0003887">
    <property type="term" value="F:DNA-directed DNA polymerase activity"/>
    <property type="evidence" value="ECO:0007669"/>
    <property type="project" value="UniProtKB-KW"/>
</dbReference>
<evidence type="ECO:0000256" key="3">
    <source>
        <dbReference type="ARBA" id="ARBA00022705"/>
    </source>
</evidence>
<evidence type="ECO:0000256" key="5">
    <source>
        <dbReference type="ARBA" id="ARBA00022839"/>
    </source>
</evidence>
<evidence type="ECO:0000313" key="9">
    <source>
        <dbReference type="EMBL" id="MWN20794.1"/>
    </source>
</evidence>
<reference evidence="10 11" key="1">
    <citation type="submission" date="2019-06" db="EMBL/GenBank/DDBJ databases">
        <title>Genome analyses of bacteria isolated from kimchi.</title>
        <authorList>
            <person name="Lee S."/>
            <person name="Ahn S."/>
            <person name="Roh S."/>
        </authorList>
    </citation>
    <scope>NUCLEOTIDE SEQUENCE [LARGE SCALE GENOMIC DNA]</scope>
    <source>
        <strain evidence="10 11">CBA3625</strain>
    </source>
</reference>
<evidence type="ECO:0000313" key="12">
    <source>
        <dbReference type="Proteomes" id="UP000478636"/>
    </source>
</evidence>
<dbReference type="PANTHER" id="PTHR30231">
    <property type="entry name" value="DNA POLYMERASE III SUBUNIT EPSILON"/>
    <property type="match status" value="1"/>
</dbReference>
<keyword evidence="1" id="KW-0808">Transferase</keyword>
<dbReference type="STRING" id="1246.BCR17_01645"/>
<dbReference type="PANTHER" id="PTHR30231:SF42">
    <property type="entry name" value="EXONUCLEASE"/>
    <property type="match status" value="1"/>
</dbReference>
<evidence type="ECO:0000256" key="7">
    <source>
        <dbReference type="ARBA" id="ARBA00070925"/>
    </source>
</evidence>
<keyword evidence="5 9" id="KW-0269">Exonuclease</keyword>
<reference evidence="9 12" key="2">
    <citation type="submission" date="2019-12" db="EMBL/GenBank/DDBJ databases">
        <title>Complete genome sequence of Leuconostoc lactis strain AVN1 provides insights into metabolic potential.</title>
        <authorList>
            <person name="Besrour N."/>
            <person name="Najjari A."/>
            <person name="Fhoula I."/>
            <person name="Jaballah S."/>
            <person name="Klibi N."/>
            <person name="Ouzari H.I."/>
        </authorList>
    </citation>
    <scope>NUCLEOTIDE SEQUENCE [LARGE SCALE GENOMIC DNA]</scope>
    <source>
        <strain evidence="9 12">AVN1</strain>
    </source>
</reference>
<dbReference type="Proteomes" id="UP000321298">
    <property type="component" value="Chromosome"/>
</dbReference>
<evidence type="ECO:0000256" key="6">
    <source>
        <dbReference type="ARBA" id="ARBA00022932"/>
    </source>
</evidence>
<evidence type="ECO:0000313" key="11">
    <source>
        <dbReference type="Proteomes" id="UP000321298"/>
    </source>
</evidence>
<dbReference type="InterPro" id="IPR006054">
    <property type="entry name" value="DnaQ"/>
</dbReference>
<dbReference type="Gene3D" id="3.30.420.10">
    <property type="entry name" value="Ribonuclease H-like superfamily/Ribonuclease H"/>
    <property type="match status" value="1"/>
</dbReference>
<evidence type="ECO:0000256" key="4">
    <source>
        <dbReference type="ARBA" id="ARBA00022722"/>
    </source>
</evidence>
<dbReference type="SMART" id="SM00479">
    <property type="entry name" value="EXOIII"/>
    <property type="match status" value="1"/>
</dbReference>
<dbReference type="InterPro" id="IPR012337">
    <property type="entry name" value="RNaseH-like_sf"/>
</dbReference>
<dbReference type="eggNOG" id="COG0847">
    <property type="taxonomic scope" value="Bacteria"/>
</dbReference>
<dbReference type="NCBIfam" id="TIGR00573">
    <property type="entry name" value="dnaq"/>
    <property type="match status" value="1"/>
</dbReference>
<dbReference type="GO" id="GO:0005829">
    <property type="term" value="C:cytosol"/>
    <property type="evidence" value="ECO:0007669"/>
    <property type="project" value="TreeGrafter"/>
</dbReference>
<dbReference type="FunFam" id="3.30.420.10:FF:000045">
    <property type="entry name" value="3'-5' exonuclease DinG"/>
    <property type="match status" value="1"/>
</dbReference>
<dbReference type="Proteomes" id="UP000478636">
    <property type="component" value="Unassembled WGS sequence"/>
</dbReference>
<dbReference type="SUPFAM" id="SSF53098">
    <property type="entry name" value="Ribonuclease H-like"/>
    <property type="match status" value="1"/>
</dbReference>
<dbReference type="Pfam" id="PF00929">
    <property type="entry name" value="RNase_T"/>
    <property type="match status" value="1"/>
</dbReference>
<dbReference type="EMBL" id="CP042387">
    <property type="protein sequence ID" value="QEA43377.1"/>
    <property type="molecule type" value="Genomic_DNA"/>
</dbReference>
<sequence length="177" mass="19964">MNFVAMDFETANHEKHSAVSMALAVVRQNEVVDEFYSLIQPETYFSARNTAIHGIREQDVAQAPKFPEIWAQVAPLFTEDKLVVAHNAPFDHGVLQGTLAYYGIEAPHYMLLDTVRSSRQLFPHFRNHKLNTVAENLGITLDHHHNALDDAVAAAQILIYQDQHFGTASLKPFVKNK</sequence>